<dbReference type="InterPro" id="IPR013154">
    <property type="entry name" value="ADH-like_N"/>
</dbReference>
<gene>
    <name evidence="2" type="ORF">Voc01_071160</name>
</gene>
<dbReference type="SUPFAM" id="SSF50129">
    <property type="entry name" value="GroES-like"/>
    <property type="match status" value="1"/>
</dbReference>
<comment type="caution">
    <text evidence="2">The sequence shown here is derived from an EMBL/GenBank/DDBJ whole genome shotgun (WGS) entry which is preliminary data.</text>
</comment>
<dbReference type="InterPro" id="IPR036291">
    <property type="entry name" value="NAD(P)-bd_dom_sf"/>
</dbReference>
<dbReference type="InterPro" id="IPR011032">
    <property type="entry name" value="GroES-like_sf"/>
</dbReference>
<sequence>MRAAVCTAYGPPDVVREADVETPTPGPDEVLVRVHAATVTAADRAFRSGTPRFARLFSGLRRPKKTVLGTEFAGEVAAVGAAVTRFAVGDRVFGATDLGLGAHAEYVRVKESGTLSAMPAGLTYAEAATLVDGTALAFLRDHAGLHSGQSILVNGASGAVGVQAVQLARHFGADVTAVCSAAGADLVTRLGANRVVDYTRTDVTKEGRTYDVVFDVAGASSYGRCRRLLKPGGRYLTTVPSLAILVQAPWTRMVGGRRAIVAFTGLRPAAAKAKDLAVVKELFESGHLVAVVDRTVGLAHVADAYRHLDSQGKRGTTVLLTGPLV</sequence>
<dbReference type="InterPro" id="IPR020843">
    <property type="entry name" value="ER"/>
</dbReference>
<dbReference type="CDD" id="cd08267">
    <property type="entry name" value="MDR1"/>
    <property type="match status" value="1"/>
</dbReference>
<keyword evidence="3" id="KW-1185">Reference proteome</keyword>
<dbReference type="EMBL" id="BOPH01000098">
    <property type="protein sequence ID" value="GIJ72199.1"/>
    <property type="molecule type" value="Genomic_DNA"/>
</dbReference>
<organism evidence="2 3">
    <name type="scientific">Virgisporangium ochraceum</name>
    <dbReference type="NCBI Taxonomy" id="65505"/>
    <lineage>
        <taxon>Bacteria</taxon>
        <taxon>Bacillati</taxon>
        <taxon>Actinomycetota</taxon>
        <taxon>Actinomycetes</taxon>
        <taxon>Micromonosporales</taxon>
        <taxon>Micromonosporaceae</taxon>
        <taxon>Virgisporangium</taxon>
    </lineage>
</organism>
<dbReference type="Gene3D" id="3.90.180.10">
    <property type="entry name" value="Medium-chain alcohol dehydrogenases, catalytic domain"/>
    <property type="match status" value="1"/>
</dbReference>
<protein>
    <submittedName>
        <fullName evidence="2">NADPH:quinone oxidoreductase</fullName>
    </submittedName>
</protein>
<evidence type="ECO:0000313" key="2">
    <source>
        <dbReference type="EMBL" id="GIJ72199.1"/>
    </source>
</evidence>
<dbReference type="SUPFAM" id="SSF51735">
    <property type="entry name" value="NAD(P)-binding Rossmann-fold domains"/>
    <property type="match status" value="1"/>
</dbReference>
<dbReference type="InterPro" id="IPR050700">
    <property type="entry name" value="YIM1/Zinc_Alcohol_DH_Fams"/>
</dbReference>
<dbReference type="Proteomes" id="UP000635606">
    <property type="component" value="Unassembled WGS sequence"/>
</dbReference>
<evidence type="ECO:0000313" key="3">
    <source>
        <dbReference type="Proteomes" id="UP000635606"/>
    </source>
</evidence>
<dbReference type="PANTHER" id="PTHR11695">
    <property type="entry name" value="ALCOHOL DEHYDROGENASE RELATED"/>
    <property type="match status" value="1"/>
</dbReference>
<dbReference type="Gene3D" id="3.40.50.720">
    <property type="entry name" value="NAD(P)-binding Rossmann-like Domain"/>
    <property type="match status" value="1"/>
</dbReference>
<proteinExistence type="predicted"/>
<dbReference type="GO" id="GO:0016491">
    <property type="term" value="F:oxidoreductase activity"/>
    <property type="evidence" value="ECO:0007669"/>
    <property type="project" value="InterPro"/>
</dbReference>
<feature type="domain" description="Enoyl reductase (ER)" evidence="1">
    <location>
        <begin position="10"/>
        <end position="319"/>
    </location>
</feature>
<accession>A0A8J3ZXK9</accession>
<dbReference type="SMART" id="SM00829">
    <property type="entry name" value="PKS_ER"/>
    <property type="match status" value="1"/>
</dbReference>
<dbReference type="PANTHER" id="PTHR11695:SF648">
    <property type="entry name" value="ZINC-BINDING OXIDOREDUCTASE"/>
    <property type="match status" value="1"/>
</dbReference>
<reference evidence="2" key="1">
    <citation type="submission" date="2021-01" db="EMBL/GenBank/DDBJ databases">
        <title>Whole genome shotgun sequence of Virgisporangium ochraceum NBRC 16418.</title>
        <authorList>
            <person name="Komaki H."/>
            <person name="Tamura T."/>
        </authorList>
    </citation>
    <scope>NUCLEOTIDE SEQUENCE</scope>
    <source>
        <strain evidence="2">NBRC 16418</strain>
    </source>
</reference>
<name>A0A8J3ZXK9_9ACTN</name>
<dbReference type="Pfam" id="PF08240">
    <property type="entry name" value="ADH_N"/>
    <property type="match status" value="1"/>
</dbReference>
<evidence type="ECO:0000259" key="1">
    <source>
        <dbReference type="SMART" id="SM00829"/>
    </source>
</evidence>
<dbReference type="AlphaFoldDB" id="A0A8J3ZXK9"/>
<dbReference type="Pfam" id="PF13602">
    <property type="entry name" value="ADH_zinc_N_2"/>
    <property type="match status" value="1"/>
</dbReference>